<evidence type="ECO:0000313" key="4">
    <source>
        <dbReference type="EMBL" id="WNZ48448.1"/>
    </source>
</evidence>
<evidence type="ECO:0000256" key="1">
    <source>
        <dbReference type="SAM" id="MobiDB-lite"/>
    </source>
</evidence>
<feature type="region of interest" description="Disordered" evidence="1">
    <location>
        <begin position="153"/>
        <end position="312"/>
    </location>
</feature>
<gene>
    <name evidence="4" type="ORF">Q2T42_11475</name>
</gene>
<accession>A0AA96X0H3</accession>
<protein>
    <submittedName>
        <fullName evidence="4">AMIN domain-containing protein</fullName>
    </submittedName>
</protein>
<feature type="domain" description="AMIN" evidence="3">
    <location>
        <begin position="32"/>
        <end position="118"/>
    </location>
</feature>
<dbReference type="EMBL" id="CP130144">
    <property type="protein sequence ID" value="WNZ48448.1"/>
    <property type="molecule type" value="Genomic_DNA"/>
</dbReference>
<reference evidence="4" key="1">
    <citation type="journal article" date="2023" name="Plants (Basel)">
        <title>Genomic Analysis of Leptolyngbya boryana CZ1 Reveals Efficient Carbon Fixation Modules.</title>
        <authorList>
            <person name="Bai X."/>
            <person name="Wang H."/>
            <person name="Cheng W."/>
            <person name="Wang J."/>
            <person name="Ma M."/>
            <person name="Hu H."/>
            <person name="Song Z."/>
            <person name="Ma H."/>
            <person name="Fan Y."/>
            <person name="Du C."/>
            <person name="Xu J."/>
        </authorList>
    </citation>
    <scope>NUCLEOTIDE SEQUENCE</scope>
    <source>
        <strain evidence="4">CZ1</strain>
    </source>
</reference>
<feature type="compositionally biased region" description="Polar residues" evidence="1">
    <location>
        <begin position="274"/>
        <end position="287"/>
    </location>
</feature>
<feature type="compositionally biased region" description="Pro residues" evidence="1">
    <location>
        <begin position="182"/>
        <end position="200"/>
    </location>
</feature>
<dbReference type="InterPro" id="IPR021731">
    <property type="entry name" value="AMIN_dom"/>
</dbReference>
<feature type="chain" id="PRO_5041657260" evidence="2">
    <location>
        <begin position="26"/>
        <end position="511"/>
    </location>
</feature>
<dbReference type="AlphaFoldDB" id="A0AA96X0H3"/>
<keyword evidence="2" id="KW-0732">Signal</keyword>
<evidence type="ECO:0000256" key="2">
    <source>
        <dbReference type="SAM" id="SignalP"/>
    </source>
</evidence>
<dbReference type="RefSeq" id="WP_316428713.1">
    <property type="nucleotide sequence ID" value="NZ_CP130144.1"/>
</dbReference>
<proteinExistence type="predicted"/>
<evidence type="ECO:0000259" key="3">
    <source>
        <dbReference type="Pfam" id="PF11741"/>
    </source>
</evidence>
<feature type="signal peptide" evidence="2">
    <location>
        <begin position="1"/>
        <end position="25"/>
    </location>
</feature>
<feature type="compositionally biased region" description="Low complexity" evidence="1">
    <location>
        <begin position="201"/>
        <end position="211"/>
    </location>
</feature>
<dbReference type="Gene3D" id="2.60.40.3500">
    <property type="match status" value="1"/>
</dbReference>
<dbReference type="Pfam" id="PF11741">
    <property type="entry name" value="AMIN"/>
    <property type="match status" value="1"/>
</dbReference>
<name>A0AA96X0H3_LEPBY</name>
<organism evidence="4">
    <name type="scientific">Leptolyngbya boryana CZ1</name>
    <dbReference type="NCBI Taxonomy" id="3060204"/>
    <lineage>
        <taxon>Bacteria</taxon>
        <taxon>Bacillati</taxon>
        <taxon>Cyanobacteriota</taxon>
        <taxon>Cyanophyceae</taxon>
        <taxon>Leptolyngbyales</taxon>
        <taxon>Leptolyngbyaceae</taxon>
        <taxon>Leptolyngbya group</taxon>
        <taxon>Leptolyngbya</taxon>
    </lineage>
</organism>
<reference evidence="4" key="2">
    <citation type="submission" date="2023-07" db="EMBL/GenBank/DDBJ databases">
        <authorList>
            <person name="Bai X.-H."/>
            <person name="Wang H.-H."/>
            <person name="Wang J."/>
            <person name="Ma M.-Y."/>
            <person name="Hu H.-H."/>
            <person name="Song Z.-L."/>
            <person name="Ma H.-G."/>
            <person name="Fan Y."/>
            <person name="Du C.-Y."/>
            <person name="Xu J.-C."/>
        </authorList>
    </citation>
    <scope>NUCLEOTIDE SEQUENCE</scope>
    <source>
        <strain evidence="4">CZ1</strain>
    </source>
</reference>
<sequence>MLKKALTFSELISAIVLLTSASAIAAPLENLRFDPDINQLEVTLAAGIKPTYSLLSKPDRIVLDLPNTQVGQISPQQTFMGAVRQVRVFQFQPDTTRIVLELAPNQTLATQQVQLQQAPSSDKIWILRPTLAARTPSPQTQAVFNSLRPIQTAPLPKTTPIQPAEPKVAQTSATPANDFGLPPAPPTINPDLPPVTPPPATNSAPPAATVPDLPPAQSTPLPPAAGSGNAPTGSSLLFPDAPITPRAVPQSPGLQLPEINPSLAIPDSFPPINAPTNLPSTPPTVTVPQLDRRSPDPSPIVEPRSTSAPVEDTPVPVRQRTIQFGQPLPTLINQQPPSTPQQISRFANGSSESLLPVGTKLSLFYPGNEPLKLQGNQSRQDVLILQNEIRDRAGRLLVAPGSAVMGKFETDRNGSRFVTQAVTIQGQNLAFIGKSDTISGNPQVQDHRLIQNSGLGAIAGAVLGGFSGGNVIGGAALGAGVTYLTASRPATIQPRQLIQIQLTQDFNLFSR</sequence>